<keyword evidence="12" id="KW-0460">Magnesium</keyword>
<dbReference type="EC" id="6.3.5.5" evidence="19"/>
<dbReference type="Pfam" id="PF02142">
    <property type="entry name" value="MGS"/>
    <property type="match status" value="1"/>
</dbReference>
<dbReference type="NCBIfam" id="NF003671">
    <property type="entry name" value="PRK05294.1"/>
    <property type="match status" value="1"/>
</dbReference>
<dbReference type="Pfam" id="PF25596">
    <property type="entry name" value="CPSase_L_D1"/>
    <property type="match status" value="2"/>
</dbReference>
<dbReference type="GO" id="GO:0004087">
    <property type="term" value="F:carbamoyl-phosphate synthase (ammonia) activity"/>
    <property type="evidence" value="ECO:0007669"/>
    <property type="project" value="UniProtKB-EC"/>
</dbReference>
<feature type="binding site" evidence="19">
    <location>
        <position position="213"/>
    </location>
    <ligand>
        <name>ATP</name>
        <dbReference type="ChEBI" id="CHEBI:30616"/>
        <label>1</label>
    </ligand>
</feature>
<evidence type="ECO:0000259" key="21">
    <source>
        <dbReference type="PROSITE" id="PS51855"/>
    </source>
</evidence>
<dbReference type="InterPro" id="IPR005483">
    <property type="entry name" value="CPSase_dom"/>
</dbReference>
<keyword evidence="14" id="KW-0464">Manganese</keyword>
<evidence type="ECO:0000256" key="1">
    <source>
        <dbReference type="ARBA" id="ARBA00001936"/>
    </source>
</evidence>
<feature type="binding site" evidence="19">
    <location>
        <position position="806"/>
    </location>
    <ligand>
        <name>ATP</name>
        <dbReference type="ChEBI" id="CHEBI:30616"/>
        <label>2</label>
    </ligand>
</feature>
<dbReference type="PRINTS" id="PR00098">
    <property type="entry name" value="CPSASE"/>
</dbReference>
<feature type="binding site" evidence="19">
    <location>
        <position position="246"/>
    </location>
    <ligand>
        <name>ATP</name>
        <dbReference type="ChEBI" id="CHEBI:30616"/>
        <label>1</label>
    </ligand>
</feature>
<keyword evidence="7 19" id="KW-0028">Amino-acid biosynthesis</keyword>
<dbReference type="Gene3D" id="3.40.50.20">
    <property type="match status" value="2"/>
</dbReference>
<feature type="domain" description="ATP-grasp" evidence="20">
    <location>
        <begin position="138"/>
        <end position="333"/>
    </location>
</feature>
<dbReference type="CDD" id="cd01424">
    <property type="entry name" value="MGS_CPS_II"/>
    <property type="match status" value="1"/>
</dbReference>
<comment type="pathway">
    <text evidence="3 19">Amino-acid biosynthesis; L-arginine biosynthesis; carbamoyl phosphate from bicarbonate: step 1/1.</text>
</comment>
<dbReference type="InterPro" id="IPR036914">
    <property type="entry name" value="MGS-like_dom_sf"/>
</dbReference>
<organism evidence="22 23">
    <name type="scientific">Nakamurella flavida</name>
    <dbReference type="NCBI Taxonomy" id="363630"/>
    <lineage>
        <taxon>Bacteria</taxon>
        <taxon>Bacillati</taxon>
        <taxon>Actinomycetota</taxon>
        <taxon>Actinomycetes</taxon>
        <taxon>Nakamurellales</taxon>
        <taxon>Nakamurellaceae</taxon>
        <taxon>Nakamurella</taxon>
    </lineage>
</organism>
<feature type="binding site" evidence="19">
    <location>
        <position position="847"/>
    </location>
    <ligand>
        <name>ATP</name>
        <dbReference type="ChEBI" id="CHEBI:30616"/>
        <label>2</label>
    </ligand>
</feature>
<evidence type="ECO:0000256" key="16">
    <source>
        <dbReference type="ARBA" id="ARBA00048816"/>
    </source>
</evidence>
<proteinExistence type="inferred from homology"/>
<dbReference type="NCBIfam" id="TIGR01369">
    <property type="entry name" value="CPSaseII_lrg"/>
    <property type="match status" value="1"/>
</dbReference>
<feature type="binding site" evidence="19">
    <location>
        <position position="290"/>
    </location>
    <ligand>
        <name>Mn(2+)</name>
        <dbReference type="ChEBI" id="CHEBI:29035"/>
        <label>1</label>
    </ligand>
</feature>
<feature type="binding site" evidence="19">
    <location>
        <position position="804"/>
    </location>
    <ligand>
        <name>ATP</name>
        <dbReference type="ChEBI" id="CHEBI:30616"/>
        <label>2</label>
    </ligand>
</feature>
<feature type="binding site" evidence="19">
    <location>
        <position position="304"/>
    </location>
    <ligand>
        <name>Mn(2+)</name>
        <dbReference type="ChEBI" id="CHEBI:29035"/>
        <label>1</label>
    </ligand>
</feature>
<accession>A0A939C3E0</accession>
<comment type="cofactor">
    <cofactor evidence="19">
        <name>Mg(2+)</name>
        <dbReference type="ChEBI" id="CHEBI:18420"/>
    </cofactor>
    <cofactor evidence="19">
        <name>Mn(2+)</name>
        <dbReference type="ChEBI" id="CHEBI:29035"/>
    </cofactor>
    <text evidence="19">Binds 4 Mg(2+) or Mn(2+) ions per subunit.</text>
</comment>
<comment type="similarity">
    <text evidence="4 19">Belongs to the CarB family.</text>
</comment>
<feature type="binding site" evidence="19">
    <location>
        <position position="859"/>
    </location>
    <ligand>
        <name>Mg(2+)</name>
        <dbReference type="ChEBI" id="CHEBI:18420"/>
        <label>3</label>
    </ligand>
</feature>
<evidence type="ECO:0000256" key="19">
    <source>
        <dbReference type="HAMAP-Rule" id="MF_01210"/>
    </source>
</evidence>
<evidence type="ECO:0000259" key="20">
    <source>
        <dbReference type="PROSITE" id="PS50975"/>
    </source>
</evidence>
<feature type="binding site" evidence="19">
    <location>
        <position position="304"/>
    </location>
    <ligand>
        <name>Mg(2+)</name>
        <dbReference type="ChEBI" id="CHEBI:18420"/>
        <label>2</label>
    </ligand>
</feature>
<dbReference type="Proteomes" id="UP000663801">
    <property type="component" value="Unassembled WGS sequence"/>
</dbReference>
<keyword evidence="8" id="KW-0479">Metal-binding</keyword>
<evidence type="ECO:0000256" key="11">
    <source>
        <dbReference type="ARBA" id="ARBA00022840"/>
    </source>
</evidence>
<dbReference type="FunFam" id="1.10.1030.10:FF:000002">
    <property type="entry name" value="Carbamoyl-phosphate synthase large chain"/>
    <property type="match status" value="1"/>
</dbReference>
<evidence type="ECO:0000256" key="13">
    <source>
        <dbReference type="ARBA" id="ARBA00022975"/>
    </source>
</evidence>
<dbReference type="InterPro" id="IPR011761">
    <property type="entry name" value="ATP-grasp"/>
</dbReference>
<dbReference type="PROSITE" id="PS50975">
    <property type="entry name" value="ATP_GRASP"/>
    <property type="match status" value="2"/>
</dbReference>
<feature type="binding site" evidence="19">
    <location>
        <position position="215"/>
    </location>
    <ligand>
        <name>ATP</name>
        <dbReference type="ChEBI" id="CHEBI:30616"/>
        <label>1</label>
    </ligand>
</feature>
<dbReference type="GO" id="GO:0046872">
    <property type="term" value="F:metal ion binding"/>
    <property type="evidence" value="ECO:0007669"/>
    <property type="project" value="UniProtKB-KW"/>
</dbReference>
<comment type="catalytic activity">
    <reaction evidence="15 19">
        <text>hydrogencarbonate + NH4(+) + 2 ATP = carbamoyl phosphate + 2 ADP + phosphate + 2 H(+)</text>
        <dbReference type="Rhea" id="RHEA:18029"/>
        <dbReference type="ChEBI" id="CHEBI:15378"/>
        <dbReference type="ChEBI" id="CHEBI:17544"/>
        <dbReference type="ChEBI" id="CHEBI:28938"/>
        <dbReference type="ChEBI" id="CHEBI:30616"/>
        <dbReference type="ChEBI" id="CHEBI:43474"/>
        <dbReference type="ChEBI" id="CHEBI:58228"/>
        <dbReference type="ChEBI" id="CHEBI:456216"/>
        <dbReference type="EC" id="6.3.4.16"/>
    </reaction>
</comment>
<evidence type="ECO:0000256" key="8">
    <source>
        <dbReference type="ARBA" id="ARBA00022723"/>
    </source>
</evidence>
<dbReference type="GO" id="GO:0006541">
    <property type="term" value="P:glutamine metabolic process"/>
    <property type="evidence" value="ECO:0007669"/>
    <property type="project" value="TreeGrafter"/>
</dbReference>
<evidence type="ECO:0000256" key="6">
    <source>
        <dbReference type="ARBA" id="ARBA00022598"/>
    </source>
</evidence>
<keyword evidence="5 19" id="KW-0055">Arginine biosynthesis</keyword>
<dbReference type="PROSITE" id="PS51855">
    <property type="entry name" value="MGS"/>
    <property type="match status" value="1"/>
</dbReference>
<evidence type="ECO:0000256" key="4">
    <source>
        <dbReference type="ARBA" id="ARBA00009799"/>
    </source>
</evidence>
<comment type="catalytic activity">
    <reaction evidence="16 19">
        <text>hydrogencarbonate + L-glutamine + 2 ATP + H2O = carbamoyl phosphate + L-glutamate + 2 ADP + phosphate + 2 H(+)</text>
        <dbReference type="Rhea" id="RHEA:18633"/>
        <dbReference type="ChEBI" id="CHEBI:15377"/>
        <dbReference type="ChEBI" id="CHEBI:15378"/>
        <dbReference type="ChEBI" id="CHEBI:17544"/>
        <dbReference type="ChEBI" id="CHEBI:29985"/>
        <dbReference type="ChEBI" id="CHEBI:30616"/>
        <dbReference type="ChEBI" id="CHEBI:43474"/>
        <dbReference type="ChEBI" id="CHEBI:58228"/>
        <dbReference type="ChEBI" id="CHEBI:58359"/>
        <dbReference type="ChEBI" id="CHEBI:456216"/>
        <dbReference type="EC" id="6.3.5.5"/>
    </reaction>
</comment>
<feature type="binding site" evidence="19">
    <location>
        <position position="805"/>
    </location>
    <ligand>
        <name>ATP</name>
        <dbReference type="ChEBI" id="CHEBI:30616"/>
        <label>2</label>
    </ligand>
</feature>
<evidence type="ECO:0000256" key="12">
    <source>
        <dbReference type="ARBA" id="ARBA00022842"/>
    </source>
</evidence>
<dbReference type="SUPFAM" id="SSF56059">
    <property type="entry name" value="Glutathione synthetase ATP-binding domain-like"/>
    <property type="match status" value="2"/>
</dbReference>
<feature type="domain" description="MGS-like" evidence="21">
    <location>
        <begin position="970"/>
        <end position="1122"/>
    </location>
</feature>
<feature type="binding site" evidence="19">
    <location>
        <position position="134"/>
    </location>
    <ligand>
        <name>ATP</name>
        <dbReference type="ChEBI" id="CHEBI:30616"/>
        <label>1</label>
    </ligand>
</feature>
<feature type="binding site" evidence="19">
    <location>
        <position position="859"/>
    </location>
    <ligand>
        <name>Mn(2+)</name>
        <dbReference type="ChEBI" id="CHEBI:29035"/>
        <label>3</label>
    </ligand>
</feature>
<dbReference type="InterPro" id="IPR006275">
    <property type="entry name" value="CPSase_lsu"/>
</dbReference>
<evidence type="ECO:0000313" key="22">
    <source>
        <dbReference type="EMBL" id="MBM9476971.1"/>
    </source>
</evidence>
<evidence type="ECO:0000256" key="10">
    <source>
        <dbReference type="ARBA" id="ARBA00022741"/>
    </source>
</evidence>
<feature type="region of interest" description="Carboxyphosphate synthetic domain" evidence="19">
    <location>
        <begin position="1"/>
        <end position="407"/>
    </location>
</feature>
<comment type="subunit">
    <text evidence="18 19">Composed of two chains; the small (or glutamine) chain promotes the hydrolysis of glutamine to ammonia, which is used by the large (or ammonia) chain to synthesize carbamoyl phosphate. Tetramer of heterodimers (alpha,beta)4.</text>
</comment>
<dbReference type="GO" id="GO:0005524">
    <property type="term" value="F:ATP binding"/>
    <property type="evidence" value="ECO:0007669"/>
    <property type="project" value="UniProtKB-UniRule"/>
</dbReference>
<dbReference type="EC" id="6.3.4.16" evidence="19"/>
<dbReference type="PANTHER" id="PTHR11405">
    <property type="entry name" value="CARBAMOYLTRANSFERASE FAMILY MEMBER"/>
    <property type="match status" value="1"/>
</dbReference>
<dbReference type="InterPro" id="IPR016185">
    <property type="entry name" value="PreATP-grasp_dom_sf"/>
</dbReference>
<dbReference type="RefSeq" id="WP_205257083.1">
    <property type="nucleotide sequence ID" value="NZ_BAAAPV010000001.1"/>
</dbReference>
<dbReference type="NCBIfam" id="NF009455">
    <property type="entry name" value="PRK12815.1"/>
    <property type="match status" value="1"/>
</dbReference>
<feature type="binding site" evidence="19">
    <location>
        <position position="774"/>
    </location>
    <ligand>
        <name>ATP</name>
        <dbReference type="ChEBI" id="CHEBI:30616"/>
        <label>2</label>
    </ligand>
</feature>
<feature type="binding site" evidence="19">
    <location>
        <position position="306"/>
    </location>
    <ligand>
        <name>Mg(2+)</name>
        <dbReference type="ChEBI" id="CHEBI:18420"/>
        <label>2</label>
    </ligand>
</feature>
<dbReference type="Gene3D" id="3.30.1490.20">
    <property type="entry name" value="ATP-grasp fold, A domain"/>
    <property type="match status" value="1"/>
</dbReference>
<feature type="binding site" evidence="19">
    <location>
        <position position="859"/>
    </location>
    <ligand>
        <name>Mn(2+)</name>
        <dbReference type="ChEBI" id="CHEBI:29035"/>
        <label>4</label>
    </ligand>
</feature>
<keyword evidence="13 19" id="KW-0665">Pyrimidine biosynthesis</keyword>
<feature type="binding site" evidence="19">
    <location>
        <position position="779"/>
    </location>
    <ligand>
        <name>ATP</name>
        <dbReference type="ChEBI" id="CHEBI:30616"/>
        <label>2</label>
    </ligand>
</feature>
<feature type="domain" description="ATP-grasp" evidence="20">
    <location>
        <begin position="697"/>
        <end position="888"/>
    </location>
</feature>
<comment type="domain">
    <text evidence="19">The large subunit is composed of 2 ATP-grasp domains that are involved in binding the 2 ATP molecules needed for carbamoyl phosphate synthesis. The N-terminal ATP-grasp domain (referred to as the carboxyphosphate synthetic component) catalyzes the ATP-dependent phosphorylation of hydrogencarbonate to carboxyphosphate and the subsequent nucleophilic attack by ammonia to form a carbamate intermediate. The C-terminal ATP-grasp domain (referred to as the carbamoyl phosphate synthetic component) then catalyzes the phosphorylation of carbamate with the second ATP to form the end product carbamoyl phosphate. The reactive and unstable enzyme intermediates are sequentially channeled from one active site to the next through the interior of the protein over a distance of at least 96 A.</text>
</comment>
<dbReference type="EMBL" id="JAERWL010000009">
    <property type="protein sequence ID" value="MBM9476971.1"/>
    <property type="molecule type" value="Genomic_DNA"/>
</dbReference>
<evidence type="ECO:0000256" key="9">
    <source>
        <dbReference type="ARBA" id="ARBA00022737"/>
    </source>
</evidence>
<dbReference type="InterPro" id="IPR033937">
    <property type="entry name" value="MGS_CPS_CarB"/>
</dbReference>
<comment type="caution">
    <text evidence="22">The sequence shown here is derived from an EMBL/GenBank/DDBJ whole genome shotgun (WGS) entry which is preliminary data.</text>
</comment>
<dbReference type="AlphaFoldDB" id="A0A939C3E0"/>
<keyword evidence="11 19" id="KW-0067">ATP-binding</keyword>
<dbReference type="PROSITE" id="PS00866">
    <property type="entry name" value="CPSASE_1"/>
    <property type="match status" value="1"/>
</dbReference>
<dbReference type="Pfam" id="PF02787">
    <property type="entry name" value="CPSase_L_D3"/>
    <property type="match status" value="1"/>
</dbReference>
<name>A0A939C3E0_9ACTN</name>
<feature type="binding site" evidence="19">
    <location>
        <position position="306"/>
    </location>
    <ligand>
        <name>Mn(2+)</name>
        <dbReference type="ChEBI" id="CHEBI:29035"/>
        <label>2</label>
    </ligand>
</feature>
<dbReference type="InterPro" id="IPR011607">
    <property type="entry name" value="MGS-like_dom"/>
</dbReference>
<feature type="binding site" evidence="19">
    <location>
        <position position="859"/>
    </location>
    <ligand>
        <name>ATP</name>
        <dbReference type="ChEBI" id="CHEBI:30616"/>
        <label>2</label>
    </ligand>
</feature>
<dbReference type="HAMAP" id="MF_01210_B">
    <property type="entry name" value="CPSase_L_chain_B"/>
    <property type="match status" value="1"/>
</dbReference>
<dbReference type="Gene3D" id="1.10.1030.10">
    <property type="entry name" value="Carbamoyl-phosphate synthetase, large subunit oligomerisation domain"/>
    <property type="match status" value="1"/>
</dbReference>
<feature type="binding site" evidence="19">
    <location>
        <position position="174"/>
    </location>
    <ligand>
        <name>ATP</name>
        <dbReference type="ChEBI" id="CHEBI:30616"/>
        <label>1</label>
    </ligand>
</feature>
<keyword evidence="9 19" id="KW-0677">Repeat</keyword>
<dbReference type="InterPro" id="IPR005479">
    <property type="entry name" value="CPAse_ATP-bd"/>
</dbReference>
<comment type="function">
    <text evidence="17 19">Large subunit of the glutamine-dependent carbamoyl phosphate synthetase (CPSase). CPSase catalyzes the formation of carbamoyl phosphate from the ammonia moiety of glutamine, carbonate, and phosphate donated by ATP, constituting the first step of 2 biosynthetic pathways, one leading to arginine and/or urea and the other to pyrimidine nucleotides. The large subunit (synthetase) binds the substrates ammonia (free or transferred from glutamine from the small subunit), hydrogencarbonate and ATP and carries out an ATP-coupled ligase reaction, activating hydrogencarbonate by forming carboxy phosphate which reacts with ammonia to form carbamoyl phosphate.</text>
</comment>
<dbReference type="FunFam" id="3.30.470.20:FF:000007">
    <property type="entry name" value="Carbamoyl-phosphate synthase large chain"/>
    <property type="match status" value="1"/>
</dbReference>
<feature type="binding site" evidence="19">
    <location>
        <position position="733"/>
    </location>
    <ligand>
        <name>ATP</name>
        <dbReference type="ChEBI" id="CHEBI:30616"/>
        <label>2</label>
    </ligand>
</feature>
<evidence type="ECO:0000256" key="7">
    <source>
        <dbReference type="ARBA" id="ARBA00022605"/>
    </source>
</evidence>
<evidence type="ECO:0000256" key="3">
    <source>
        <dbReference type="ARBA" id="ARBA00005077"/>
    </source>
</evidence>
<feature type="binding site" evidence="19">
    <location>
        <position position="847"/>
    </location>
    <ligand>
        <name>Mn(2+)</name>
        <dbReference type="ChEBI" id="CHEBI:29035"/>
        <label>3</label>
    </ligand>
</feature>
<dbReference type="InterPro" id="IPR036897">
    <property type="entry name" value="CarbamoylP_synth_lsu_oligo_sf"/>
</dbReference>
<dbReference type="SMART" id="SM00851">
    <property type="entry name" value="MGS"/>
    <property type="match status" value="1"/>
</dbReference>
<dbReference type="Gene3D" id="3.30.470.20">
    <property type="entry name" value="ATP-grasp fold, B domain"/>
    <property type="match status" value="2"/>
</dbReference>
<sequence length="1125" mass="119925">MPRRTDIAHVLVIGSGPIVIGQACEFDYSGTQACRVLREEGIRVSLINSNPATIMTDPEFADATYIEPITAEFVEKVLADQAAQGFPVDALLATLGGQTALNTAIALAERGILDKYDVELIGADIPAIHRGEDRQIFKDVVRSIGGDVPRSAVCHDMDAVRATVAELGLPVVIRPSFTMGGLGSGLAYTAEDLERLAGTGLDASPVHEVLIEESVLGWKEYELELMRDSADNAVVVCSIENLDPMGVHTGDSITVAPAMTLTDREYQRMRDVGLDILRAVGVATGGCNIQFAINPVDGRMIVIEMNPRVSRSSALASKATGFPIAKIAAKLAIGYRLDEISNDITKATPAAFEPTLDYVVVKIPRFAFEKFPGADTTLTTTMKSVGEAMSIGRSFAEAFGKALRSMETSRTGFWTGPGESRVDVTLEPGQVEDLLAQIAVPTDGRIYGVERALAAGATVEHVHTATGIDPWFLDQIQLIRDVGRDVQTAAELSPALLRRAKRFGISDAQIAVLREDLADEAAVREFRHRHGIRPVFKTVDTCAAEFEATTPYHYSAYETDPAAESEVRPQTERPKVIILGSGPNRIGQGIEFDYSCVHAALALRDAGYETVMVNCNPETVSTDYDTSDRLYFEPLTVEDVLEVIESERASGTVLGVIVTLGGQTPLKLADTLERAGVPILGTQPDAIDLAEDRDRFGTLLSEGGLPAPAYGMAVSFDEADVVAERIGFPVLVRPSYVLGGRGMEIVYDRDALRDYISRSTEIGADRPVMVDKFLDDALEIDVDALCDGTEVYLGGVMEHIEEAGIHSGDSACVLPPITLGRSEIDTVRAHTEAIALGGRVRGLLNVQYALKDQTLYVLEANPRASRTVPFSSKATAVPLAKAAARIMLGASISELRAEGMLPATGDGGALPPGAPVAVKEAVLPFHRFRRADGTGVDSLLGPEMRSTGEVMGIDTAFGPAFAKSQTAAYGSLPTSGTVFVSVANADKRSMVFPVKRLADLGFRIVATEGTAEMLRRNGMDVEVVRKAFENALDENGAAVPTVIDLIKSGEIALVINTPYGQSGPRVDGFEIRTAAVAADIPAITTVAGAAAAIQGIEAVIRSDVGVAPLQILQERLRASRALAGA</sequence>
<dbReference type="GO" id="GO:0005737">
    <property type="term" value="C:cytoplasm"/>
    <property type="evidence" value="ECO:0007669"/>
    <property type="project" value="TreeGrafter"/>
</dbReference>
<dbReference type="SUPFAM" id="SSF52440">
    <property type="entry name" value="PreATP-grasp domain"/>
    <property type="match status" value="2"/>
</dbReference>
<evidence type="ECO:0000256" key="18">
    <source>
        <dbReference type="ARBA" id="ARBA00062056"/>
    </source>
</evidence>
<dbReference type="PANTHER" id="PTHR11405:SF53">
    <property type="entry name" value="CARBAMOYL-PHOSPHATE SYNTHASE [AMMONIA], MITOCHONDRIAL"/>
    <property type="match status" value="1"/>
</dbReference>
<feature type="binding site" evidence="19">
    <location>
        <position position="247"/>
    </location>
    <ligand>
        <name>ATP</name>
        <dbReference type="ChEBI" id="CHEBI:30616"/>
        <label>1</label>
    </ligand>
</feature>
<feature type="binding site" evidence="19">
    <location>
        <position position="304"/>
    </location>
    <ligand>
        <name>Mg(2+)</name>
        <dbReference type="ChEBI" id="CHEBI:18420"/>
        <label>1</label>
    </ligand>
</feature>
<dbReference type="SUPFAM" id="SSF48108">
    <property type="entry name" value="Carbamoyl phosphate synthetase, large subunit connection domain"/>
    <property type="match status" value="1"/>
</dbReference>
<comment type="caution">
    <text evidence="19">Lacks conserved residue(s) required for the propagation of feature annotation.</text>
</comment>
<dbReference type="GO" id="GO:0006526">
    <property type="term" value="P:L-arginine biosynthetic process"/>
    <property type="evidence" value="ECO:0007669"/>
    <property type="project" value="UniProtKB-UniRule"/>
</dbReference>
<comment type="pathway">
    <text evidence="2 19">Pyrimidine metabolism; UMP biosynthesis via de novo pathway; (S)-dihydroorotate from bicarbonate: step 1/3.</text>
</comment>
<feature type="binding site" evidence="19">
    <location>
        <position position="861"/>
    </location>
    <ligand>
        <name>Mg(2+)</name>
        <dbReference type="ChEBI" id="CHEBI:18420"/>
        <label>4</label>
    </ligand>
</feature>
<feature type="binding site" evidence="19">
    <location>
        <position position="304"/>
    </location>
    <ligand>
        <name>Mn(2+)</name>
        <dbReference type="ChEBI" id="CHEBI:29035"/>
        <label>2</label>
    </ligand>
</feature>
<feature type="binding site" evidence="19">
    <location>
        <position position="290"/>
    </location>
    <ligand>
        <name>Mg(2+)</name>
        <dbReference type="ChEBI" id="CHEBI:18420"/>
        <label>1</label>
    </ligand>
</feature>
<dbReference type="SMART" id="SM01096">
    <property type="entry name" value="CPSase_L_D3"/>
    <property type="match status" value="1"/>
</dbReference>
<dbReference type="InterPro" id="IPR058047">
    <property type="entry name" value="CPSase_preATP-grasp"/>
</dbReference>
<feature type="binding site" evidence="19">
    <location>
        <position position="859"/>
    </location>
    <ligand>
        <name>Mg(2+)</name>
        <dbReference type="ChEBI" id="CHEBI:18420"/>
        <label>4</label>
    </ligand>
</feature>
<dbReference type="GO" id="GO:0004088">
    <property type="term" value="F:carbamoyl-phosphate synthase (glutamine-hydrolyzing) activity"/>
    <property type="evidence" value="ECO:0007669"/>
    <property type="project" value="UniProtKB-UniRule"/>
</dbReference>
<dbReference type="FunFam" id="3.40.50.20:FF:000003">
    <property type="entry name" value="Carbamoyl-phosphate synthase large chain"/>
    <property type="match status" value="1"/>
</dbReference>
<feature type="binding site" evidence="19">
    <location>
        <position position="220"/>
    </location>
    <ligand>
        <name>ATP</name>
        <dbReference type="ChEBI" id="CHEBI:30616"/>
        <label>1</label>
    </ligand>
</feature>
<evidence type="ECO:0000313" key="23">
    <source>
        <dbReference type="Proteomes" id="UP000663801"/>
    </source>
</evidence>
<evidence type="ECO:0000256" key="17">
    <source>
        <dbReference type="ARBA" id="ARBA00057223"/>
    </source>
</evidence>
<keyword evidence="10 19" id="KW-0547">Nucleotide-binding</keyword>
<dbReference type="Pfam" id="PF02786">
    <property type="entry name" value="CPSase_L_D2"/>
    <property type="match status" value="2"/>
</dbReference>
<dbReference type="GO" id="GO:0044205">
    <property type="term" value="P:'de novo' UMP biosynthetic process"/>
    <property type="evidence" value="ECO:0007669"/>
    <property type="project" value="UniProtKB-UniRule"/>
</dbReference>
<evidence type="ECO:0000256" key="14">
    <source>
        <dbReference type="ARBA" id="ARBA00023211"/>
    </source>
</evidence>
<dbReference type="Gene3D" id="3.40.50.1380">
    <property type="entry name" value="Methylglyoxal synthase-like domain"/>
    <property type="match status" value="1"/>
</dbReference>
<gene>
    <name evidence="19 22" type="primary">carB</name>
    <name evidence="22" type="ORF">JL107_10980</name>
</gene>
<keyword evidence="23" id="KW-1185">Reference proteome</keyword>
<feature type="binding site" evidence="19">
    <location>
        <position position="180"/>
    </location>
    <ligand>
        <name>ATP</name>
        <dbReference type="ChEBI" id="CHEBI:30616"/>
        <label>1</label>
    </ligand>
</feature>
<feature type="binding site" evidence="19">
    <location>
        <position position="861"/>
    </location>
    <ligand>
        <name>Mn(2+)</name>
        <dbReference type="ChEBI" id="CHEBI:29035"/>
        <label>4</label>
    </ligand>
</feature>
<feature type="binding site" evidence="19">
    <location>
        <position position="248"/>
    </location>
    <ligand>
        <name>ATP</name>
        <dbReference type="ChEBI" id="CHEBI:30616"/>
        <label>1</label>
    </ligand>
</feature>
<dbReference type="FunFam" id="3.30.470.20:FF:000014">
    <property type="entry name" value="Carbamoyl-phosphate synthase large chain"/>
    <property type="match status" value="1"/>
</dbReference>
<evidence type="ECO:0000256" key="2">
    <source>
        <dbReference type="ARBA" id="ARBA00004812"/>
    </source>
</evidence>
<evidence type="ECO:0000256" key="15">
    <source>
        <dbReference type="ARBA" id="ARBA00047359"/>
    </source>
</evidence>
<dbReference type="PROSITE" id="PS51257">
    <property type="entry name" value="PROKAR_LIPOPROTEIN"/>
    <property type="match status" value="1"/>
</dbReference>
<feature type="binding site" evidence="19">
    <location>
        <position position="847"/>
    </location>
    <ligand>
        <name>Mg(2+)</name>
        <dbReference type="ChEBI" id="CHEBI:18420"/>
        <label>3</label>
    </ligand>
</feature>
<feature type="binding site" evidence="19">
    <location>
        <position position="181"/>
    </location>
    <ligand>
        <name>ATP</name>
        <dbReference type="ChEBI" id="CHEBI:30616"/>
        <label>1</label>
    </ligand>
</feature>
<dbReference type="FunFam" id="3.30.1490.20:FF:000001">
    <property type="entry name" value="Carbamoyl-phosphate synthase large chain"/>
    <property type="match status" value="1"/>
</dbReference>
<feature type="binding site" evidence="19">
    <location>
        <position position="807"/>
    </location>
    <ligand>
        <name>ATP</name>
        <dbReference type="ChEBI" id="CHEBI:30616"/>
        <label>2</label>
    </ligand>
</feature>
<feature type="region of interest" description="Allosteric domain" evidence="19">
    <location>
        <begin position="970"/>
        <end position="1125"/>
    </location>
</feature>
<dbReference type="InterPro" id="IPR013815">
    <property type="entry name" value="ATP_grasp_subdomain_1"/>
</dbReference>
<dbReference type="SUPFAM" id="SSF52335">
    <property type="entry name" value="Methylglyoxal synthase-like"/>
    <property type="match status" value="1"/>
</dbReference>
<reference evidence="22" key="1">
    <citation type="submission" date="2021-01" db="EMBL/GenBank/DDBJ databases">
        <title>KCTC 19127 draft genome.</title>
        <authorList>
            <person name="An D."/>
        </authorList>
    </citation>
    <scope>NUCLEOTIDE SEQUENCE</scope>
    <source>
        <strain evidence="22">KCTC 19127</strain>
    </source>
</reference>
<dbReference type="PROSITE" id="PS00867">
    <property type="entry name" value="CPSASE_2"/>
    <property type="match status" value="2"/>
</dbReference>
<comment type="cofactor">
    <cofactor evidence="1">
        <name>Mn(2+)</name>
        <dbReference type="ChEBI" id="CHEBI:29035"/>
    </cofactor>
</comment>
<evidence type="ECO:0000256" key="5">
    <source>
        <dbReference type="ARBA" id="ARBA00022571"/>
    </source>
</evidence>
<dbReference type="InterPro" id="IPR005480">
    <property type="entry name" value="CPSase_lsu_oligo"/>
</dbReference>
<feature type="binding site" evidence="19">
    <location>
        <position position="304"/>
    </location>
    <ligand>
        <name>ATP</name>
        <dbReference type="ChEBI" id="CHEBI:30616"/>
        <label>1</label>
    </ligand>
</feature>
<feature type="binding site" evidence="19">
    <location>
        <position position="290"/>
    </location>
    <ligand>
        <name>ATP</name>
        <dbReference type="ChEBI" id="CHEBI:30616"/>
        <label>1</label>
    </ligand>
</feature>
<keyword evidence="6 19" id="KW-0436">Ligase</keyword>
<protein>
    <recommendedName>
        <fullName evidence="19">Carbamoyl phosphate synthase large chain</fullName>
        <ecNumber evidence="19">6.3.4.16</ecNumber>
        <ecNumber evidence="19">6.3.5.5</ecNumber>
    </recommendedName>
    <alternativeName>
        <fullName evidence="19">Carbamoyl phosphate synthetase ammonia chain</fullName>
    </alternativeName>
</protein>
<feature type="binding site" evidence="19">
    <location>
        <position position="772"/>
    </location>
    <ligand>
        <name>ATP</name>
        <dbReference type="ChEBI" id="CHEBI:30616"/>
        <label>2</label>
    </ligand>
</feature>
<dbReference type="FunFam" id="3.40.50.20:FF:000001">
    <property type="entry name" value="Carbamoyl-phosphate synthase large chain"/>
    <property type="match status" value="1"/>
</dbReference>